<dbReference type="Proteomes" id="UP000297407">
    <property type="component" value="Unassembled WGS sequence"/>
</dbReference>
<protein>
    <submittedName>
        <fullName evidence="1">Uncharacterized protein</fullName>
    </submittedName>
</protein>
<comment type="caution">
    <text evidence="1">The sequence shown here is derived from an EMBL/GenBank/DDBJ whole genome shotgun (WGS) entry which is preliminary data.</text>
</comment>
<dbReference type="RefSeq" id="WP_135524639.1">
    <property type="nucleotide sequence ID" value="NZ_SRLH01000001.1"/>
</dbReference>
<proteinExistence type="predicted"/>
<organism evidence="1 2">
    <name type="scientific">Flavobacterium humi</name>
    <dbReference type="NCBI Taxonomy" id="2562683"/>
    <lineage>
        <taxon>Bacteria</taxon>
        <taxon>Pseudomonadati</taxon>
        <taxon>Bacteroidota</taxon>
        <taxon>Flavobacteriia</taxon>
        <taxon>Flavobacteriales</taxon>
        <taxon>Flavobacteriaceae</taxon>
        <taxon>Flavobacterium</taxon>
    </lineage>
</organism>
<keyword evidence="2" id="KW-1185">Reference proteome</keyword>
<dbReference type="OrthoDB" id="1417969at2"/>
<accession>A0A4Z0LC14</accession>
<sequence>MKYFLVLLISVLAVTGCDNGDVIVETFNFENVTIQKCTDSNVLYKINAQEALVLTTPDTNFENTVTPANMPRVITITGTTSIKYRKYSGTATTATICGTPTLTVLEEWEAIGGTVEITTTQVFGTDGTTVIAYNHNIVFKNVTFNTPDKQVVYDSYEFGNYRTDVVNLNFDYDSATTQNCTGNTLIFKYNNNNALLLEVDQSLFANAATPVGSPRTALINTTTNKVVYRVYTGALNANYFCAAITPATPTLTEEWIAEDGIAATSGIITVDTETTIDPNVFKHTIKLYKTTFRKGIYRYSPAPEGSYTFGIYYTHL</sequence>
<evidence type="ECO:0000313" key="2">
    <source>
        <dbReference type="Proteomes" id="UP000297407"/>
    </source>
</evidence>
<evidence type="ECO:0000313" key="1">
    <source>
        <dbReference type="EMBL" id="TGD59432.1"/>
    </source>
</evidence>
<name>A0A4Z0LC14_9FLAO</name>
<dbReference type="PROSITE" id="PS51257">
    <property type="entry name" value="PROKAR_LIPOPROTEIN"/>
    <property type="match status" value="1"/>
</dbReference>
<reference evidence="1 2" key="1">
    <citation type="submission" date="2019-04" db="EMBL/GenBank/DDBJ databases">
        <title>Flavobacterium sp. strain DS2-A Genome sequencing and assembly.</title>
        <authorList>
            <person name="Kim I."/>
        </authorList>
    </citation>
    <scope>NUCLEOTIDE SEQUENCE [LARGE SCALE GENOMIC DNA]</scope>
    <source>
        <strain evidence="1 2">DS2-A</strain>
    </source>
</reference>
<gene>
    <name evidence="1" type="ORF">E4635_00415</name>
</gene>
<dbReference type="AlphaFoldDB" id="A0A4Z0LC14"/>
<dbReference type="EMBL" id="SRLH01000001">
    <property type="protein sequence ID" value="TGD59432.1"/>
    <property type="molecule type" value="Genomic_DNA"/>
</dbReference>